<dbReference type="Gene3D" id="1.10.510.10">
    <property type="entry name" value="Transferase(Phosphotransferase) domain 1"/>
    <property type="match status" value="1"/>
</dbReference>
<keyword evidence="5 10" id="KW-0418">Kinase</keyword>
<dbReference type="InterPro" id="IPR000980">
    <property type="entry name" value="SH2"/>
</dbReference>
<dbReference type="PROSITE" id="PS50001">
    <property type="entry name" value="SH2"/>
    <property type="match status" value="2"/>
</dbReference>
<dbReference type="Proteomes" id="UP000007646">
    <property type="component" value="Unassembled WGS sequence"/>
</dbReference>
<dbReference type="Gene3D" id="1.10.930.10">
    <property type="entry name" value="Syk Kinase, Chain A, domain 2"/>
    <property type="match status" value="1"/>
</dbReference>
<evidence type="ECO:0000256" key="1">
    <source>
        <dbReference type="ARBA" id="ARBA00004236"/>
    </source>
</evidence>
<dbReference type="InterPro" id="IPR001245">
    <property type="entry name" value="Ser-Thr/Tyr_kinase_cat_dom"/>
</dbReference>
<feature type="domain" description="SH2" evidence="15">
    <location>
        <begin position="10"/>
        <end position="88"/>
    </location>
</feature>
<comment type="similarity">
    <text evidence="10">Belongs to the protein kinase superfamily. Tyr protein kinase family. SYK/ZAP-70 subfamily.</text>
</comment>
<reference evidence="17" key="3">
    <citation type="submission" date="2025-09" db="UniProtKB">
        <authorList>
            <consortium name="Ensembl"/>
        </authorList>
    </citation>
    <scope>IDENTIFICATION</scope>
    <source>
        <strain evidence="17">Isolate ISIS603380</strain>
    </source>
</reference>
<accession>G3U2F0</accession>
<evidence type="ECO:0000256" key="7">
    <source>
        <dbReference type="ARBA" id="ARBA00022859"/>
    </source>
</evidence>
<proteinExistence type="inferred from homology"/>
<feature type="domain" description="Protein kinase" evidence="16">
    <location>
        <begin position="332"/>
        <end position="584"/>
    </location>
</feature>
<dbReference type="GO" id="GO:0035556">
    <property type="term" value="P:intracellular signal transduction"/>
    <property type="evidence" value="ECO:0007669"/>
    <property type="project" value="InterPro"/>
</dbReference>
<dbReference type="GO" id="GO:0005524">
    <property type="term" value="F:ATP binding"/>
    <property type="evidence" value="ECO:0007669"/>
    <property type="project" value="UniProtKB-KW"/>
</dbReference>
<dbReference type="FunFam" id="3.30.505.10:FF:000063">
    <property type="entry name" value="Tyrosine-protein kinase"/>
    <property type="match status" value="1"/>
</dbReference>
<keyword evidence="2" id="KW-0472">Membrane</keyword>
<feature type="region of interest" description="Disordered" evidence="14">
    <location>
        <begin position="252"/>
        <end position="315"/>
    </location>
</feature>
<keyword evidence="6 10" id="KW-0067">ATP-binding</keyword>
<dbReference type="GeneTree" id="ENSGT00940000159185"/>
<keyword evidence="3 10" id="KW-0808">Transferase</keyword>
<dbReference type="Pfam" id="PF00017">
    <property type="entry name" value="SH2"/>
    <property type="match status" value="2"/>
</dbReference>
<dbReference type="InterPro" id="IPR020635">
    <property type="entry name" value="Tyr_kinase_cat_dom"/>
</dbReference>
<dbReference type="GO" id="GO:0005886">
    <property type="term" value="C:plasma membrane"/>
    <property type="evidence" value="ECO:0007669"/>
    <property type="project" value="UniProtKB-SubCell"/>
</dbReference>
<evidence type="ECO:0000256" key="6">
    <source>
        <dbReference type="ARBA" id="ARBA00022840"/>
    </source>
</evidence>
<evidence type="ECO:0000256" key="12">
    <source>
        <dbReference type="PIRSR" id="PIRSR000604-2"/>
    </source>
</evidence>
<keyword evidence="18" id="KW-1185">Reference proteome</keyword>
<protein>
    <recommendedName>
        <fullName evidence="10">Tyrosine-protein kinase</fullName>
        <ecNumber evidence="10">2.7.10.2</ecNumber>
    </recommendedName>
</protein>
<dbReference type="InterPro" id="IPR012234">
    <property type="entry name" value="Tyr_kinase_non-rcpt_SYK/ZAP70"/>
</dbReference>
<dbReference type="PROSITE" id="PS50011">
    <property type="entry name" value="PROTEIN_KINASE_DOM"/>
    <property type="match status" value="1"/>
</dbReference>
<dbReference type="GO" id="GO:0005737">
    <property type="term" value="C:cytoplasm"/>
    <property type="evidence" value="ECO:0007669"/>
    <property type="project" value="InterPro"/>
</dbReference>
<dbReference type="PRINTS" id="PR00401">
    <property type="entry name" value="SH2DOMAIN"/>
</dbReference>
<feature type="compositionally biased region" description="Basic and acidic residues" evidence="14">
    <location>
        <begin position="107"/>
        <end position="121"/>
    </location>
</feature>
<dbReference type="GO" id="GO:0004715">
    <property type="term" value="F:non-membrane spanning protein tyrosine kinase activity"/>
    <property type="evidence" value="ECO:0007669"/>
    <property type="project" value="UniProtKB-EC"/>
</dbReference>
<reference evidence="17" key="2">
    <citation type="submission" date="2025-08" db="UniProtKB">
        <authorList>
            <consortium name="Ensembl"/>
        </authorList>
    </citation>
    <scope>IDENTIFICATION</scope>
    <source>
        <strain evidence="17">Isolate ISIS603380</strain>
    </source>
</reference>
<evidence type="ECO:0000259" key="15">
    <source>
        <dbReference type="PROSITE" id="PS50001"/>
    </source>
</evidence>
<dbReference type="PANTHER" id="PTHR24418">
    <property type="entry name" value="TYROSINE-PROTEIN KINASE"/>
    <property type="match status" value="1"/>
</dbReference>
<feature type="region of interest" description="Disordered" evidence="14">
    <location>
        <begin position="88"/>
        <end position="121"/>
    </location>
</feature>
<sequence length="589" mass="66252">MPDPAAHLPFFYGSISRAEAEDHLKLAGMSDGLFLLRQCLRSLGGLRALAGARRGPFHHFPVERQAPTGTYSNSGRRPTGLPWKTLAKAGQPGRRGLGSPKPGVARPIKDGLRPRRDRGDRWSFGGEALEQAIISQAPQVEKLIATTAHERMPWYHTNLTREEAERKLYSGAQTDGKFLLRPRKEQGTYALSLIYGKTVYHYLISQDKAGKYCIPEGTKFDTLWQLVEYLKLKADGLIYCLKEACPNSSASAASGAAAPTLPAHPSTLTQPQRRMDTLNSDGYTPEPARPVSSEKTEKKRPLPMDTSVYESPYSDPEELKDKKLFLKRENLLVADLELGCGNFGSVRQGVYRMRKYGGPARVGALPGWGPWGAGAGVASPWVKPHLLRSAGLHYPNTWGQIHQPRDAADISLSLTKKEEIPVSNVAELLHQVTMGMRYLEEKNFVHRDLAARNVLLVNRHYAKISDFGLSKALGADDSYYTARSAGKWPLKWYAPECINFRKFSSRSDVWSFGVTMWEAFSYGQKPYKKMKGPEVITFIEQGKRMECPAECPPEMYTLMRDCWTYKWEDRPDFLTVEQRMRTYYYSLAS</sequence>
<dbReference type="InterPro" id="IPR023420">
    <property type="entry name" value="Kinase_SYK/ZAP-70_inter-SH2_sf"/>
</dbReference>
<evidence type="ECO:0000256" key="11">
    <source>
        <dbReference type="PIRSR" id="PIRSR000604-1"/>
    </source>
</evidence>
<dbReference type="Pfam" id="PF07714">
    <property type="entry name" value="PK_Tyr_Ser-Thr"/>
    <property type="match status" value="1"/>
</dbReference>
<evidence type="ECO:0000313" key="18">
    <source>
        <dbReference type="Proteomes" id="UP000007646"/>
    </source>
</evidence>
<dbReference type="SMART" id="SM00219">
    <property type="entry name" value="TyrKc"/>
    <property type="match status" value="1"/>
</dbReference>
<evidence type="ECO:0000256" key="8">
    <source>
        <dbReference type="ARBA" id="ARBA00023137"/>
    </source>
</evidence>
<dbReference type="AlphaFoldDB" id="G3U2F0"/>
<evidence type="ECO:0000256" key="10">
    <source>
        <dbReference type="PIRNR" id="PIRNR000604"/>
    </source>
</evidence>
<comment type="catalytic activity">
    <reaction evidence="9 10">
        <text>L-tyrosyl-[protein] + ATP = O-phospho-L-tyrosyl-[protein] + ADP + H(+)</text>
        <dbReference type="Rhea" id="RHEA:10596"/>
        <dbReference type="Rhea" id="RHEA-COMP:10136"/>
        <dbReference type="Rhea" id="RHEA-COMP:20101"/>
        <dbReference type="ChEBI" id="CHEBI:15378"/>
        <dbReference type="ChEBI" id="CHEBI:30616"/>
        <dbReference type="ChEBI" id="CHEBI:46858"/>
        <dbReference type="ChEBI" id="CHEBI:61978"/>
        <dbReference type="ChEBI" id="CHEBI:456216"/>
        <dbReference type="EC" id="2.7.10.2"/>
    </reaction>
</comment>
<evidence type="ECO:0000256" key="9">
    <source>
        <dbReference type="ARBA" id="ARBA00051245"/>
    </source>
</evidence>
<dbReference type="SUPFAM" id="SSF55550">
    <property type="entry name" value="SH2 domain"/>
    <property type="match status" value="2"/>
</dbReference>
<dbReference type="InterPro" id="IPR011009">
    <property type="entry name" value="Kinase-like_dom_sf"/>
</dbReference>
<evidence type="ECO:0000256" key="4">
    <source>
        <dbReference type="ARBA" id="ARBA00022741"/>
    </source>
</evidence>
<dbReference type="InterPro" id="IPR050198">
    <property type="entry name" value="Non-receptor_tyrosine_kinases"/>
</dbReference>
<name>G3U2F0_LOXAF</name>
<evidence type="ECO:0000256" key="2">
    <source>
        <dbReference type="ARBA" id="ARBA00022475"/>
    </source>
</evidence>
<evidence type="ECO:0000256" key="5">
    <source>
        <dbReference type="ARBA" id="ARBA00022777"/>
    </source>
</evidence>
<dbReference type="InterPro" id="IPR000719">
    <property type="entry name" value="Prot_kinase_dom"/>
</dbReference>
<comment type="subcellular location">
    <subcellularLocation>
        <location evidence="1">Cell membrane</location>
    </subcellularLocation>
</comment>
<dbReference type="PROSITE" id="PS00109">
    <property type="entry name" value="PROTEIN_KINASE_TYR"/>
    <property type="match status" value="1"/>
</dbReference>
<gene>
    <name evidence="17" type="primary">ZAP70</name>
</gene>
<dbReference type="PIRSF" id="PIRSF000604">
    <property type="entry name" value="TyrPK_SYK"/>
    <property type="match status" value="1"/>
</dbReference>
<dbReference type="InterPro" id="IPR008266">
    <property type="entry name" value="Tyr_kinase_AS"/>
</dbReference>
<dbReference type="EC" id="2.7.10.2" evidence="10"/>
<evidence type="ECO:0000259" key="16">
    <source>
        <dbReference type="PROSITE" id="PS50011"/>
    </source>
</evidence>
<feature type="compositionally biased region" description="Polar residues" evidence="14">
    <location>
        <begin position="266"/>
        <end position="282"/>
    </location>
</feature>
<evidence type="ECO:0000256" key="14">
    <source>
        <dbReference type="SAM" id="MobiDB-lite"/>
    </source>
</evidence>
<dbReference type="Gene3D" id="3.30.505.10">
    <property type="entry name" value="SH2 domain"/>
    <property type="match status" value="2"/>
</dbReference>
<feature type="active site" description="Proton acceptor" evidence="11">
    <location>
        <position position="448"/>
    </location>
</feature>
<keyword evidence="13" id="KW-0727">SH2 domain</keyword>
<feature type="compositionally biased region" description="Basic and acidic residues" evidence="14">
    <location>
        <begin position="292"/>
        <end position="302"/>
    </location>
</feature>
<keyword evidence="4 10" id="KW-0547">Nucleotide-binding</keyword>
<keyword evidence="8 10" id="KW-0829">Tyrosine-protein kinase</keyword>
<evidence type="ECO:0000256" key="13">
    <source>
        <dbReference type="PROSITE-ProRule" id="PRU00191"/>
    </source>
</evidence>
<keyword evidence="7" id="KW-0391">Immunity</keyword>
<dbReference type="InterPro" id="IPR036860">
    <property type="entry name" value="SH2_dom_sf"/>
</dbReference>
<evidence type="ECO:0000256" key="3">
    <source>
        <dbReference type="ARBA" id="ARBA00022679"/>
    </source>
</evidence>
<dbReference type="Ensembl" id="ENSLAFT00000031022.1">
    <property type="protein sequence ID" value="ENSLAFP00000022008.1"/>
    <property type="gene ID" value="ENSLAFG00000030913.1"/>
</dbReference>
<keyword evidence="2" id="KW-1003">Cell membrane</keyword>
<dbReference type="SUPFAM" id="SSF56112">
    <property type="entry name" value="Protein kinase-like (PK-like)"/>
    <property type="match status" value="1"/>
</dbReference>
<dbReference type="FunFam" id="1.10.510.10:FF:000216">
    <property type="entry name" value="Tyrosine-protein kinase SYK"/>
    <property type="match status" value="1"/>
</dbReference>
<evidence type="ECO:0000313" key="17">
    <source>
        <dbReference type="Ensembl" id="ENSLAFP00000022008.1"/>
    </source>
</evidence>
<dbReference type="HOGENOM" id="CLU_000288_7_2_1"/>
<dbReference type="SMART" id="SM00252">
    <property type="entry name" value="SH2"/>
    <property type="match status" value="2"/>
</dbReference>
<dbReference type="GO" id="GO:0002376">
    <property type="term" value="P:immune system process"/>
    <property type="evidence" value="ECO:0007669"/>
    <property type="project" value="UniProtKB-KW"/>
</dbReference>
<feature type="domain" description="SH2" evidence="15">
    <location>
        <begin position="154"/>
        <end position="245"/>
    </location>
</feature>
<feature type="binding site" evidence="12">
    <location>
        <begin position="338"/>
        <end position="346"/>
    </location>
    <ligand>
        <name>ATP</name>
        <dbReference type="ChEBI" id="CHEBI:30616"/>
    </ligand>
</feature>
<reference evidence="17 18" key="1">
    <citation type="submission" date="2009-06" db="EMBL/GenBank/DDBJ databases">
        <title>The Genome Sequence of Loxodonta africana (African elephant).</title>
        <authorList>
            <person name="Di Palma F."/>
            <person name="Heiman D."/>
            <person name="Young S."/>
            <person name="Johnson J."/>
            <person name="Lander E.S."/>
            <person name="Lindblad-Toh K."/>
        </authorList>
    </citation>
    <scope>NUCLEOTIDE SEQUENCE [LARGE SCALE GENOMIC DNA]</scope>
    <source>
        <strain evidence="17 18">Isolate ISIS603380</strain>
    </source>
</reference>
<organism evidence="17 18">
    <name type="scientific">Loxodonta africana</name>
    <name type="common">African elephant</name>
    <dbReference type="NCBI Taxonomy" id="9785"/>
    <lineage>
        <taxon>Eukaryota</taxon>
        <taxon>Metazoa</taxon>
        <taxon>Chordata</taxon>
        <taxon>Craniata</taxon>
        <taxon>Vertebrata</taxon>
        <taxon>Euteleostomi</taxon>
        <taxon>Mammalia</taxon>
        <taxon>Eutheria</taxon>
        <taxon>Afrotheria</taxon>
        <taxon>Proboscidea</taxon>
        <taxon>Elephantidae</taxon>
        <taxon>Loxodonta</taxon>
    </lineage>
</organism>